<organism evidence="2 3">
    <name type="scientific">Natronoglomus mannanivorans</name>
    <dbReference type="NCBI Taxonomy" id="2979990"/>
    <lineage>
        <taxon>Archaea</taxon>
        <taxon>Methanobacteriati</taxon>
        <taxon>Methanobacteriota</taxon>
        <taxon>Stenosarchaea group</taxon>
        <taxon>Halobacteria</taxon>
        <taxon>Halobacteriales</taxon>
        <taxon>Natrialbaceae</taxon>
        <taxon>Natronoglomus</taxon>
    </lineage>
</organism>
<dbReference type="Proteomes" id="UP001321018">
    <property type="component" value="Unassembled WGS sequence"/>
</dbReference>
<accession>A0AAP2YVV3</accession>
<dbReference type="InterPro" id="IPR055735">
    <property type="entry name" value="DUF7311"/>
</dbReference>
<evidence type="ECO:0000313" key="2">
    <source>
        <dbReference type="EMBL" id="MCU4740439.1"/>
    </source>
</evidence>
<dbReference type="EMBL" id="JAOPKA010000001">
    <property type="protein sequence ID" value="MCU4740439.1"/>
    <property type="molecule type" value="Genomic_DNA"/>
</dbReference>
<protein>
    <recommendedName>
        <fullName evidence="1">DUF7311 domain-containing protein</fullName>
    </recommendedName>
</protein>
<evidence type="ECO:0000313" key="3">
    <source>
        <dbReference type="Proteomes" id="UP001321018"/>
    </source>
</evidence>
<dbReference type="AlphaFoldDB" id="A0AAP2YVV3"/>
<feature type="domain" description="DUF7311" evidence="1">
    <location>
        <begin position="1"/>
        <end position="151"/>
    </location>
</feature>
<sequence length="157" mass="16542">MIRYVVAVLLAVAILGLAGLAIDAGSSDNSEQELQTAISDIEEAAVQLAADEELSPASHPNPQRVVELSIPTRSLTTEGVSHFEIEPVDDADASVARYVLDDGATGQELVDQRIVYHDPTDDRSTEIGGAGRQTLRLVLLADEDGDPIVVAEPPSSG</sequence>
<reference evidence="2" key="1">
    <citation type="submission" date="2022-09" db="EMBL/GenBank/DDBJ databases">
        <title>Enrichment on poylsaccharides allowed isolation of novel metabolic and taxonomic groups of Haloarchaea.</title>
        <authorList>
            <person name="Sorokin D.Y."/>
            <person name="Elcheninov A.G."/>
            <person name="Khizhniak T.V."/>
            <person name="Kolganova T.V."/>
            <person name="Kublanov I.V."/>
        </authorList>
    </citation>
    <scope>NUCLEOTIDE SEQUENCE</scope>
    <source>
        <strain evidence="2">AArc-xg1-1</strain>
    </source>
</reference>
<comment type="caution">
    <text evidence="2">The sequence shown here is derived from an EMBL/GenBank/DDBJ whole genome shotgun (WGS) entry which is preliminary data.</text>
</comment>
<dbReference type="RefSeq" id="WP_338002270.1">
    <property type="nucleotide sequence ID" value="NZ_JAOPKA010000001.1"/>
</dbReference>
<proteinExistence type="predicted"/>
<name>A0AAP2YVV3_9EURY</name>
<dbReference type="Pfam" id="PF23993">
    <property type="entry name" value="DUF7311"/>
    <property type="match status" value="1"/>
</dbReference>
<evidence type="ECO:0000259" key="1">
    <source>
        <dbReference type="Pfam" id="PF23993"/>
    </source>
</evidence>
<gene>
    <name evidence="2" type="ORF">OB960_03385</name>
</gene>